<evidence type="ECO:0000256" key="8">
    <source>
        <dbReference type="ARBA" id="ARBA00022989"/>
    </source>
</evidence>
<dbReference type="Proteomes" id="UP001497457">
    <property type="component" value="Chromosome 2b"/>
</dbReference>
<feature type="chain" id="PRO_5044795390" description="Leucine-rich repeat-containing N-terminal plant-type domain-containing protein" evidence="12">
    <location>
        <begin position="38"/>
        <end position="720"/>
    </location>
</feature>
<evidence type="ECO:0000256" key="5">
    <source>
        <dbReference type="ARBA" id="ARBA00022692"/>
    </source>
</evidence>
<gene>
    <name evidence="14" type="ORF">URODEC1_LOCUS50607</name>
</gene>
<accession>A0ABC9A3I7</accession>
<comment type="subcellular location">
    <subcellularLocation>
        <location evidence="1">Cell membrane</location>
        <topology evidence="1">Single-pass type I membrane protein</topology>
    </subcellularLocation>
</comment>
<evidence type="ECO:0000256" key="3">
    <source>
        <dbReference type="ARBA" id="ARBA00022475"/>
    </source>
</evidence>
<dbReference type="PROSITE" id="PS51450">
    <property type="entry name" value="LRR"/>
    <property type="match status" value="1"/>
</dbReference>
<dbReference type="Pfam" id="PF08263">
    <property type="entry name" value="LRRNT_2"/>
    <property type="match status" value="1"/>
</dbReference>
<keyword evidence="15" id="KW-1185">Reference proteome</keyword>
<dbReference type="Gene3D" id="3.80.10.10">
    <property type="entry name" value="Ribonuclease Inhibitor"/>
    <property type="match status" value="4"/>
</dbReference>
<dbReference type="PANTHER" id="PTHR48010:SF58">
    <property type="entry name" value="RECEPTOR PROTEIN KINASE-LIKE PROTEIN ZAR1"/>
    <property type="match status" value="1"/>
</dbReference>
<keyword evidence="3" id="KW-1003">Cell membrane</keyword>
<dbReference type="Pfam" id="PF00560">
    <property type="entry name" value="LRR_1"/>
    <property type="match status" value="9"/>
</dbReference>
<evidence type="ECO:0000256" key="1">
    <source>
        <dbReference type="ARBA" id="ARBA00004251"/>
    </source>
</evidence>
<keyword evidence="7" id="KW-0677">Repeat</keyword>
<dbReference type="PANTHER" id="PTHR48010">
    <property type="entry name" value="OS05G0588300 PROTEIN"/>
    <property type="match status" value="1"/>
</dbReference>
<dbReference type="Pfam" id="PF13855">
    <property type="entry name" value="LRR_8"/>
    <property type="match status" value="2"/>
</dbReference>
<keyword evidence="8" id="KW-1133">Transmembrane helix</keyword>
<evidence type="ECO:0000256" key="7">
    <source>
        <dbReference type="ARBA" id="ARBA00022737"/>
    </source>
</evidence>
<keyword evidence="9" id="KW-0472">Membrane</keyword>
<reference evidence="14 15" key="2">
    <citation type="submission" date="2024-10" db="EMBL/GenBank/DDBJ databases">
        <authorList>
            <person name="Ryan C."/>
        </authorList>
    </citation>
    <scope>NUCLEOTIDE SEQUENCE [LARGE SCALE GENOMIC DNA]</scope>
</reference>
<dbReference type="FunFam" id="3.80.10.10:FF:000470">
    <property type="entry name" value="LRR receptor-like serine/threonine-protein kinase RPK2"/>
    <property type="match status" value="1"/>
</dbReference>
<keyword evidence="5" id="KW-0812">Transmembrane</keyword>
<comment type="similarity">
    <text evidence="2">Belongs to the RLP family.</text>
</comment>
<dbReference type="GO" id="GO:0051606">
    <property type="term" value="P:detection of stimulus"/>
    <property type="evidence" value="ECO:0007669"/>
    <property type="project" value="UniProtKB-ARBA"/>
</dbReference>
<keyword evidence="6 12" id="KW-0732">Signal</keyword>
<dbReference type="SUPFAM" id="SSF52058">
    <property type="entry name" value="L domain-like"/>
    <property type="match status" value="2"/>
</dbReference>
<feature type="domain" description="Leucine-rich repeat-containing N-terminal plant-type" evidence="13">
    <location>
        <begin position="40"/>
        <end position="78"/>
    </location>
</feature>
<evidence type="ECO:0000259" key="13">
    <source>
        <dbReference type="Pfam" id="PF08263"/>
    </source>
</evidence>
<name>A0ABC9A3I7_9POAL</name>
<evidence type="ECO:0000256" key="2">
    <source>
        <dbReference type="ARBA" id="ARBA00009592"/>
    </source>
</evidence>
<evidence type="ECO:0000256" key="6">
    <source>
        <dbReference type="ARBA" id="ARBA00022729"/>
    </source>
</evidence>
<protein>
    <recommendedName>
        <fullName evidence="13">Leucine-rich repeat-containing N-terminal plant-type domain-containing protein</fullName>
    </recommendedName>
</protein>
<keyword evidence="10" id="KW-0675">Receptor</keyword>
<evidence type="ECO:0000256" key="10">
    <source>
        <dbReference type="ARBA" id="ARBA00023170"/>
    </source>
</evidence>
<dbReference type="FunFam" id="3.80.10.10:FF:000530">
    <property type="entry name" value="Receptor-like protein 2"/>
    <property type="match status" value="1"/>
</dbReference>
<dbReference type="InterPro" id="IPR003591">
    <property type="entry name" value="Leu-rich_rpt_typical-subtyp"/>
</dbReference>
<keyword evidence="4" id="KW-0433">Leucine-rich repeat</keyword>
<dbReference type="PRINTS" id="PR00019">
    <property type="entry name" value="LEURICHRPT"/>
</dbReference>
<dbReference type="InterPro" id="IPR032675">
    <property type="entry name" value="LRR_dom_sf"/>
</dbReference>
<sequence length="720" mass="78965">MKQIQHSPKNSRLRAMALIGLALGLLLLLSMASPVFSCNEQEKASLLQFLAGLSQDNGLAASWRDDTNCCEWDGITCSRDGAIVEVSLAFRGLGGYISPSLGDLTNLQSLNLSYNSFIGSLPSELLASGSIVVLDVSFNHLSRVLQPEESNSSVPNYIPLQVLDISSNLFTGEFPSLVWEKTSNLVILNASSNNFQGLIPSSFCMSSLSFAVLDLTHNNFSGSIPASLGKCSALRVLKVGHNSLTGPLTDELFNASSLEYLSFPSNGLHGVLDGARIINLRNISYLDLGDNLLIGKIPDSIGQLKRLKELRLYRNHMSGELPSALSNCTNLETIDLKYNKLSGELTKFNFSNMINLRKLDLLRNSFTGTIPESIYSCRNLTALRLSWNNLHGQLSPRIGELKSLAFLSICFNKFTNITNALQILKNSSTLTTLIIGHNFKGEAMPEDETIAGFQNLEFLSIPGCSLSGRIPLWISKLKKLKVLKLQENQLSGALPAWIKNLESLSYLDLSENRLTGGIPAAIVDMKMLKTGMTESHVDTLFELRVYTGSLRQYRIPSAFPKVLNLANNKLTGTIPKEIGRLKSLAELDLSFNYLSGEIPQQLCSLSNLQALDLSNNYLTDEIPLALNKLSFLAEFNVSNNDLEGLIPTGGQFDTFNDSSFEGNPKLHTRANHVYGLAEASSVPILSREQAERRVTFVSGFCAFFGVGLLYDQLVLSKFYG</sequence>
<dbReference type="GO" id="GO:0005886">
    <property type="term" value="C:plasma membrane"/>
    <property type="evidence" value="ECO:0007669"/>
    <property type="project" value="UniProtKB-SubCell"/>
</dbReference>
<dbReference type="AlphaFoldDB" id="A0ABC9A3I7"/>
<dbReference type="EMBL" id="OZ075112">
    <property type="protein sequence ID" value="CAL4971331.1"/>
    <property type="molecule type" value="Genomic_DNA"/>
</dbReference>
<evidence type="ECO:0000313" key="15">
    <source>
        <dbReference type="Proteomes" id="UP001497457"/>
    </source>
</evidence>
<dbReference type="InterPro" id="IPR001611">
    <property type="entry name" value="Leu-rich_rpt"/>
</dbReference>
<dbReference type="FunFam" id="3.80.10.10:FF:000403">
    <property type="entry name" value="Receptor-like protein 2"/>
    <property type="match status" value="1"/>
</dbReference>
<dbReference type="SMART" id="SM00369">
    <property type="entry name" value="LRR_TYP"/>
    <property type="match status" value="7"/>
</dbReference>
<evidence type="ECO:0000256" key="12">
    <source>
        <dbReference type="SAM" id="SignalP"/>
    </source>
</evidence>
<dbReference type="InterPro" id="IPR013210">
    <property type="entry name" value="LRR_N_plant-typ"/>
</dbReference>
<feature type="signal peptide" evidence="12">
    <location>
        <begin position="1"/>
        <end position="37"/>
    </location>
</feature>
<dbReference type="InterPro" id="IPR050994">
    <property type="entry name" value="At_inactive_RLKs"/>
</dbReference>
<evidence type="ECO:0000313" key="14">
    <source>
        <dbReference type="EMBL" id="CAL4971331.1"/>
    </source>
</evidence>
<evidence type="ECO:0000256" key="9">
    <source>
        <dbReference type="ARBA" id="ARBA00023136"/>
    </source>
</evidence>
<dbReference type="FunFam" id="3.80.10.10:FF:000213">
    <property type="entry name" value="Tyrosine-sulfated glycopeptide receptor 1"/>
    <property type="match status" value="1"/>
</dbReference>
<proteinExistence type="inferred from homology"/>
<keyword evidence="11" id="KW-0325">Glycoprotein</keyword>
<evidence type="ECO:0000256" key="11">
    <source>
        <dbReference type="ARBA" id="ARBA00023180"/>
    </source>
</evidence>
<reference evidence="15" key="1">
    <citation type="submission" date="2024-06" db="EMBL/GenBank/DDBJ databases">
        <authorList>
            <person name="Ryan C."/>
        </authorList>
    </citation>
    <scope>NUCLEOTIDE SEQUENCE [LARGE SCALE GENOMIC DNA]</scope>
</reference>
<evidence type="ECO:0000256" key="4">
    <source>
        <dbReference type="ARBA" id="ARBA00022614"/>
    </source>
</evidence>
<organism evidence="14 15">
    <name type="scientific">Urochloa decumbens</name>
    <dbReference type="NCBI Taxonomy" id="240449"/>
    <lineage>
        <taxon>Eukaryota</taxon>
        <taxon>Viridiplantae</taxon>
        <taxon>Streptophyta</taxon>
        <taxon>Embryophyta</taxon>
        <taxon>Tracheophyta</taxon>
        <taxon>Spermatophyta</taxon>
        <taxon>Magnoliopsida</taxon>
        <taxon>Liliopsida</taxon>
        <taxon>Poales</taxon>
        <taxon>Poaceae</taxon>
        <taxon>PACMAD clade</taxon>
        <taxon>Panicoideae</taxon>
        <taxon>Panicodae</taxon>
        <taxon>Paniceae</taxon>
        <taxon>Melinidinae</taxon>
        <taxon>Urochloa</taxon>
    </lineage>
</organism>